<feature type="compositionally biased region" description="Basic and acidic residues" evidence="1">
    <location>
        <begin position="85"/>
        <end position="114"/>
    </location>
</feature>
<dbReference type="RefSeq" id="WP_025166276.1">
    <property type="nucleotide sequence ID" value="NZ_AWSQ01000004.1"/>
</dbReference>
<evidence type="ECO:0000256" key="2">
    <source>
        <dbReference type="SAM" id="SignalP"/>
    </source>
</evidence>
<comment type="caution">
    <text evidence="3">The sequence shown here is derived from an EMBL/GenBank/DDBJ whole genome shotgun (WGS) entry which is preliminary data.</text>
</comment>
<dbReference type="AlphaFoldDB" id="A0A0A1YJA8"/>
<keyword evidence="4" id="KW-1185">Reference proteome</keyword>
<evidence type="ECO:0000313" key="3">
    <source>
        <dbReference type="EMBL" id="KFX69048.1"/>
    </source>
</evidence>
<dbReference type="STRING" id="1395571.TMS3_0116325"/>
<accession>A0A0A1YJA8</accession>
<dbReference type="Proteomes" id="UP000030063">
    <property type="component" value="Unassembled WGS sequence"/>
</dbReference>
<reference evidence="3 4" key="1">
    <citation type="journal article" date="2014" name="Genome Announc.">
        <title>Draft Genome Sequence of Petroleum Oil-Degrading Marine Bacterium Pseudomonas taeanensis Strain MS-3, Isolated from a Crude Oil-Contaminated Seashore.</title>
        <authorList>
            <person name="Lee S.Y."/>
            <person name="Kim S.H."/>
            <person name="Lee D.G."/>
            <person name="Shin S."/>
            <person name="Yun S.H."/>
            <person name="Choi C.W."/>
            <person name="Chung Y.H."/>
            <person name="Choi J.S."/>
            <person name="Kahng H.Y."/>
            <person name="Kim S.I."/>
        </authorList>
    </citation>
    <scope>NUCLEOTIDE SEQUENCE [LARGE SCALE GENOMIC DNA]</scope>
    <source>
        <strain evidence="3 4">MS-3</strain>
    </source>
</reference>
<evidence type="ECO:0000256" key="1">
    <source>
        <dbReference type="SAM" id="MobiDB-lite"/>
    </source>
</evidence>
<gene>
    <name evidence="3" type="ORF">TMS3_0116325</name>
</gene>
<keyword evidence="2" id="KW-0732">Signal</keyword>
<dbReference type="OrthoDB" id="7020549at2"/>
<feature type="chain" id="PRO_5001984955" evidence="2">
    <location>
        <begin position="26"/>
        <end position="114"/>
    </location>
</feature>
<feature type="signal peptide" evidence="2">
    <location>
        <begin position="1"/>
        <end position="25"/>
    </location>
</feature>
<organism evidence="3 4">
    <name type="scientific">Pseudomonas taeanensis MS-3</name>
    <dbReference type="NCBI Taxonomy" id="1395571"/>
    <lineage>
        <taxon>Bacteria</taxon>
        <taxon>Pseudomonadati</taxon>
        <taxon>Pseudomonadota</taxon>
        <taxon>Gammaproteobacteria</taxon>
        <taxon>Pseudomonadales</taxon>
        <taxon>Pseudomonadaceae</taxon>
        <taxon>Pseudomonas</taxon>
    </lineage>
</organism>
<name>A0A0A1YJA8_9PSED</name>
<feature type="region of interest" description="Disordered" evidence="1">
    <location>
        <begin position="76"/>
        <end position="114"/>
    </location>
</feature>
<evidence type="ECO:0000313" key="4">
    <source>
        <dbReference type="Proteomes" id="UP000030063"/>
    </source>
</evidence>
<sequence>MKSTFYMTAFSGLLVMFAAATPGLAANTSVPSLTQEPVLMLAEGGSNRLLQYQVQRLEAMRDSRDASQGFAQLIEEQPTAAGMQTEREERDTVKQPERQYKSPIHRDRVEFGLH</sequence>
<protein>
    <submittedName>
        <fullName evidence="3">Uncharacterized protein</fullName>
    </submittedName>
</protein>
<dbReference type="EMBL" id="AWSQ01000004">
    <property type="protein sequence ID" value="KFX69048.1"/>
    <property type="molecule type" value="Genomic_DNA"/>
</dbReference>
<proteinExistence type="predicted"/>